<dbReference type="Gene3D" id="2.60.120.330">
    <property type="entry name" value="B-lactam Antibiotic, Isopenicillin N Synthase, Chain"/>
    <property type="match status" value="1"/>
</dbReference>
<dbReference type="GO" id="GO:0045543">
    <property type="term" value="F:gibberellin 2-beta-dioxygenase activity"/>
    <property type="evidence" value="ECO:0007669"/>
    <property type="project" value="UniProtKB-EC"/>
</dbReference>
<dbReference type="FunFam" id="2.60.120.330:FF:000025">
    <property type="entry name" value="Gibberellin 2-beta-dioxygenase 2"/>
    <property type="match status" value="1"/>
</dbReference>
<sequence length="371" mass="41049">MPVVRNGRYRAGSIPVIDISWRSRDMLKEIIVKACEECGFFKVINHGIPDDVVAKMEAVGLGFFSLPVAEKQQAGPANPLGYGSKTIGPNGDTGEVEYLLLHANPSSVSLRAKSICKEDNIEFSCVVNEYVESVKELACEILELLASGLGLEDTGAFSRLIRDKESDSLLRLNHYPSFPSYCNNNKLEENKVGRVGFGEHTDPQILTLLRSNGVAGLQILSPSTDAGAWVPVPPDPAAFFVNVGDALQAMTNGRLVSVRHRAMANSYNTRLSTVFFGAPPLHAWISPIPEMVTTLRPRRYRAFTWSEFKKMIALLVKTEDCLEVPQRLEIEDQCVALRLNHRTESTGSEKFETASICAEDKEAWKISQYLT</sequence>
<dbReference type="InterPro" id="IPR050231">
    <property type="entry name" value="Iron_ascorbate_oxido_reductase"/>
</dbReference>
<dbReference type="PROSITE" id="PS51471">
    <property type="entry name" value="FE2OG_OXY"/>
    <property type="match status" value="1"/>
</dbReference>
<dbReference type="GO" id="GO:0009685">
    <property type="term" value="P:gibberellin metabolic process"/>
    <property type="evidence" value="ECO:0007669"/>
    <property type="project" value="UniProtKB-ARBA"/>
</dbReference>
<proteinExistence type="inferred from homology"/>
<evidence type="ECO:0000313" key="11">
    <source>
        <dbReference type="EMBL" id="KAJ0979970.1"/>
    </source>
</evidence>
<evidence type="ECO:0000256" key="4">
    <source>
        <dbReference type="ARBA" id="ARBA00023002"/>
    </source>
</evidence>
<comment type="catalytic activity">
    <reaction evidence="6">
        <text>gibberellin A1 + 2-oxoglutarate + O2 = gibberellin A8 + succinate + CO2</text>
        <dbReference type="Rhea" id="RHEA:15005"/>
        <dbReference type="ChEBI" id="CHEBI:15379"/>
        <dbReference type="ChEBI" id="CHEBI:16526"/>
        <dbReference type="ChEBI" id="CHEBI:16810"/>
        <dbReference type="ChEBI" id="CHEBI:30031"/>
        <dbReference type="ChEBI" id="CHEBI:58524"/>
        <dbReference type="ChEBI" id="CHEBI:58594"/>
        <dbReference type="EC" id="1.14.11.13"/>
    </reaction>
</comment>
<reference evidence="11" key="2">
    <citation type="journal article" date="2022" name="Hortic Res">
        <title>The genome of Dioscorea zingiberensis sheds light on the biosynthesis, origin and evolution of the medicinally important diosgenin saponins.</title>
        <authorList>
            <person name="Li Y."/>
            <person name="Tan C."/>
            <person name="Li Z."/>
            <person name="Guo J."/>
            <person name="Li S."/>
            <person name="Chen X."/>
            <person name="Wang C."/>
            <person name="Dai X."/>
            <person name="Yang H."/>
            <person name="Song W."/>
            <person name="Hou L."/>
            <person name="Xu J."/>
            <person name="Tong Z."/>
            <person name="Xu A."/>
            <person name="Yuan X."/>
            <person name="Wang W."/>
            <person name="Yang Q."/>
            <person name="Chen L."/>
            <person name="Sun Z."/>
            <person name="Wang K."/>
            <person name="Pan B."/>
            <person name="Chen J."/>
            <person name="Bao Y."/>
            <person name="Liu F."/>
            <person name="Qi X."/>
            <person name="Gang D.R."/>
            <person name="Wen J."/>
            <person name="Li J."/>
        </authorList>
    </citation>
    <scope>NUCLEOTIDE SEQUENCE</scope>
    <source>
        <strain evidence="11">Dzin_1.0</strain>
    </source>
</reference>
<dbReference type="EC" id="1.14.11.13" evidence="8"/>
<evidence type="ECO:0000256" key="6">
    <source>
        <dbReference type="ARBA" id="ARBA00052204"/>
    </source>
</evidence>
<feature type="domain" description="Fe2OG dioxygenase" evidence="10">
    <location>
        <begin position="165"/>
        <end position="279"/>
    </location>
</feature>
<dbReference type="InterPro" id="IPR005123">
    <property type="entry name" value="Oxoglu/Fe-dep_dioxygenase_dom"/>
</dbReference>
<gene>
    <name evidence="11" type="ORF">J5N97_015444</name>
</gene>
<keyword evidence="5 9" id="KW-0408">Iron</keyword>
<evidence type="ECO:0000313" key="12">
    <source>
        <dbReference type="Proteomes" id="UP001085076"/>
    </source>
</evidence>
<evidence type="ECO:0000256" key="1">
    <source>
        <dbReference type="ARBA" id="ARBA00001961"/>
    </source>
</evidence>
<dbReference type="AlphaFoldDB" id="A0A9D5CU99"/>
<keyword evidence="3" id="KW-0223">Dioxygenase</keyword>
<dbReference type="PANTHER" id="PTHR47990">
    <property type="entry name" value="2-OXOGLUTARATE (2OG) AND FE(II)-DEPENDENT OXYGENASE SUPERFAMILY PROTEIN-RELATED"/>
    <property type="match status" value="1"/>
</dbReference>
<dbReference type="InterPro" id="IPR044861">
    <property type="entry name" value="IPNS-like_FE2OG_OXY"/>
</dbReference>
<evidence type="ECO:0000256" key="8">
    <source>
        <dbReference type="ARBA" id="ARBA00066708"/>
    </source>
</evidence>
<keyword evidence="2 9" id="KW-0479">Metal-binding</keyword>
<evidence type="ECO:0000256" key="5">
    <source>
        <dbReference type="ARBA" id="ARBA00023004"/>
    </source>
</evidence>
<comment type="cofactor">
    <cofactor evidence="1">
        <name>L-ascorbate</name>
        <dbReference type="ChEBI" id="CHEBI:38290"/>
    </cofactor>
</comment>
<dbReference type="Pfam" id="PF03171">
    <property type="entry name" value="2OG-FeII_Oxy"/>
    <property type="match status" value="1"/>
</dbReference>
<dbReference type="Pfam" id="PF14226">
    <property type="entry name" value="DIOX_N"/>
    <property type="match status" value="1"/>
</dbReference>
<evidence type="ECO:0000259" key="10">
    <source>
        <dbReference type="PROSITE" id="PS51471"/>
    </source>
</evidence>
<keyword evidence="12" id="KW-1185">Reference proteome</keyword>
<dbReference type="EMBL" id="JAGGNH010000003">
    <property type="protein sequence ID" value="KAJ0979970.1"/>
    <property type="molecule type" value="Genomic_DNA"/>
</dbReference>
<dbReference type="InterPro" id="IPR027443">
    <property type="entry name" value="IPNS-like_sf"/>
</dbReference>
<protein>
    <recommendedName>
        <fullName evidence="8">gibberellin 2beta-dioxygenase</fullName>
        <ecNumber evidence="8">1.14.11.13</ecNumber>
    </recommendedName>
</protein>
<evidence type="ECO:0000256" key="7">
    <source>
        <dbReference type="ARBA" id="ARBA00061282"/>
    </source>
</evidence>
<dbReference type="OrthoDB" id="288590at2759"/>
<comment type="similarity">
    <text evidence="7">Belongs to the iron/ascorbate-dependent oxidoreductase family. GA2OX subfamily.</text>
</comment>
<dbReference type="GO" id="GO:0046872">
    <property type="term" value="F:metal ion binding"/>
    <property type="evidence" value="ECO:0007669"/>
    <property type="project" value="UniProtKB-KW"/>
</dbReference>
<keyword evidence="4 9" id="KW-0560">Oxidoreductase</keyword>
<reference evidence="11" key="1">
    <citation type="submission" date="2021-03" db="EMBL/GenBank/DDBJ databases">
        <authorList>
            <person name="Li Z."/>
            <person name="Yang C."/>
        </authorList>
    </citation>
    <scope>NUCLEOTIDE SEQUENCE</scope>
    <source>
        <strain evidence="11">Dzin_1.0</strain>
        <tissue evidence="11">Leaf</tissue>
    </source>
</reference>
<comment type="caution">
    <text evidence="11">The sequence shown here is derived from an EMBL/GenBank/DDBJ whole genome shotgun (WGS) entry which is preliminary data.</text>
</comment>
<accession>A0A9D5CU99</accession>
<evidence type="ECO:0000256" key="3">
    <source>
        <dbReference type="ARBA" id="ARBA00022964"/>
    </source>
</evidence>
<dbReference type="PRINTS" id="PR00682">
    <property type="entry name" value="IPNSYNTHASE"/>
</dbReference>
<dbReference type="Proteomes" id="UP001085076">
    <property type="component" value="Miscellaneous, Linkage group lg03"/>
</dbReference>
<dbReference type="InterPro" id="IPR026992">
    <property type="entry name" value="DIOX_N"/>
</dbReference>
<dbReference type="SUPFAM" id="SSF51197">
    <property type="entry name" value="Clavaminate synthase-like"/>
    <property type="match status" value="1"/>
</dbReference>
<evidence type="ECO:0000256" key="9">
    <source>
        <dbReference type="RuleBase" id="RU003682"/>
    </source>
</evidence>
<evidence type="ECO:0000256" key="2">
    <source>
        <dbReference type="ARBA" id="ARBA00022723"/>
    </source>
</evidence>
<organism evidence="11 12">
    <name type="scientific">Dioscorea zingiberensis</name>
    <dbReference type="NCBI Taxonomy" id="325984"/>
    <lineage>
        <taxon>Eukaryota</taxon>
        <taxon>Viridiplantae</taxon>
        <taxon>Streptophyta</taxon>
        <taxon>Embryophyta</taxon>
        <taxon>Tracheophyta</taxon>
        <taxon>Spermatophyta</taxon>
        <taxon>Magnoliopsida</taxon>
        <taxon>Liliopsida</taxon>
        <taxon>Dioscoreales</taxon>
        <taxon>Dioscoreaceae</taxon>
        <taxon>Dioscorea</taxon>
    </lineage>
</organism>
<name>A0A9D5CU99_9LILI</name>